<keyword evidence="3" id="KW-1185">Reference proteome</keyword>
<dbReference type="PANTHER" id="PTHR42993">
    <property type="entry name" value="MAOC-LIKE DEHYDRATASE DOMAIN-CONTAINING PROTEIN"/>
    <property type="match status" value="1"/>
</dbReference>
<dbReference type="CDD" id="cd03450">
    <property type="entry name" value="NodN"/>
    <property type="match status" value="1"/>
</dbReference>
<proteinExistence type="predicted"/>
<accession>A0ABU5NW42</accession>
<dbReference type="RefSeq" id="WP_322854510.1">
    <property type="nucleotide sequence ID" value="NZ_JAYDCJ010000003.1"/>
</dbReference>
<evidence type="ECO:0000313" key="2">
    <source>
        <dbReference type="EMBL" id="MEA1079994.1"/>
    </source>
</evidence>
<sequence>MLMLTPSLTELRDYQGQVIGHSPWMTVSQAMIQAFADATGDHQWIHVDVERARAESPWRSPVAHGFLTVSLIPRLNTQVLQVSGTSASINYGLNKLRFPAAVKAGSAIRTRMALQELTQVDEHRYLASYHTTVEIEGEDKPACVAENLVMYVTGG</sequence>
<evidence type="ECO:0000313" key="3">
    <source>
        <dbReference type="Proteomes" id="UP001305746"/>
    </source>
</evidence>
<protein>
    <submittedName>
        <fullName evidence="2">MaoC family dehydratase</fullName>
    </submittedName>
</protein>
<dbReference type="EMBL" id="JAYDCJ010000003">
    <property type="protein sequence ID" value="MEA1079994.1"/>
    <property type="molecule type" value="Genomic_DNA"/>
</dbReference>
<dbReference type="PANTHER" id="PTHR42993:SF1">
    <property type="entry name" value="MAOC-LIKE DEHYDRATASE DOMAIN-CONTAINING PROTEIN"/>
    <property type="match status" value="1"/>
</dbReference>
<dbReference type="Pfam" id="PF01575">
    <property type="entry name" value="MaoC_dehydratas"/>
    <property type="match status" value="1"/>
</dbReference>
<dbReference type="SUPFAM" id="SSF54637">
    <property type="entry name" value="Thioesterase/thiol ester dehydrase-isomerase"/>
    <property type="match status" value="1"/>
</dbReference>
<organism evidence="2 3">
    <name type="scientific">Marinobacter qingdaonensis</name>
    <dbReference type="NCBI Taxonomy" id="3108486"/>
    <lineage>
        <taxon>Bacteria</taxon>
        <taxon>Pseudomonadati</taxon>
        <taxon>Pseudomonadota</taxon>
        <taxon>Gammaproteobacteria</taxon>
        <taxon>Pseudomonadales</taxon>
        <taxon>Marinobacteraceae</taxon>
        <taxon>Marinobacter</taxon>
    </lineage>
</organism>
<dbReference type="Proteomes" id="UP001305746">
    <property type="component" value="Unassembled WGS sequence"/>
</dbReference>
<dbReference type="InterPro" id="IPR002539">
    <property type="entry name" value="MaoC-like_dom"/>
</dbReference>
<gene>
    <name evidence="2" type="ORF">U5822_04905</name>
</gene>
<reference evidence="2 3" key="1">
    <citation type="submission" date="2023-12" db="EMBL/GenBank/DDBJ databases">
        <title>Marinobacter qingdaonensis sp. nov., isolated from the intertidal sediment of Qingdao, PR China.</title>
        <authorList>
            <person name="Li Y."/>
        </authorList>
    </citation>
    <scope>NUCLEOTIDE SEQUENCE [LARGE SCALE GENOMIC DNA]</scope>
    <source>
        <strain evidence="2 3">ASW11-75</strain>
    </source>
</reference>
<dbReference type="InterPro" id="IPR029069">
    <property type="entry name" value="HotDog_dom_sf"/>
</dbReference>
<feature type="domain" description="MaoC-like" evidence="1">
    <location>
        <begin position="16"/>
        <end position="128"/>
    </location>
</feature>
<dbReference type="Gene3D" id="3.10.129.10">
    <property type="entry name" value="Hotdog Thioesterase"/>
    <property type="match status" value="1"/>
</dbReference>
<name>A0ABU5NW42_9GAMM</name>
<comment type="caution">
    <text evidence="2">The sequence shown here is derived from an EMBL/GenBank/DDBJ whole genome shotgun (WGS) entry which is preliminary data.</text>
</comment>
<evidence type="ECO:0000259" key="1">
    <source>
        <dbReference type="Pfam" id="PF01575"/>
    </source>
</evidence>
<dbReference type="InterPro" id="IPR039375">
    <property type="entry name" value="NodN-like"/>
</dbReference>